<name>A0A939IVD4_9CORY</name>
<keyword evidence="4 5" id="KW-0408">Iron</keyword>
<dbReference type="PANTHER" id="PTHR11431">
    <property type="entry name" value="FERRITIN"/>
    <property type="match status" value="1"/>
</dbReference>
<evidence type="ECO:0000259" key="7">
    <source>
        <dbReference type="PROSITE" id="PS50905"/>
    </source>
</evidence>
<dbReference type="GO" id="GO:0004322">
    <property type="term" value="F:ferroxidase activity"/>
    <property type="evidence" value="ECO:0007669"/>
    <property type="project" value="TreeGrafter"/>
</dbReference>
<gene>
    <name evidence="8" type="ORF">JZY06_05735</name>
</gene>
<dbReference type="SUPFAM" id="SSF47240">
    <property type="entry name" value="Ferritin-like"/>
    <property type="match status" value="1"/>
</dbReference>
<dbReference type="GO" id="GO:0008199">
    <property type="term" value="F:ferric iron binding"/>
    <property type="evidence" value="ECO:0007669"/>
    <property type="project" value="InterPro"/>
</dbReference>
<keyword evidence="2 5" id="KW-0479">Metal-binding</keyword>
<evidence type="ECO:0000313" key="8">
    <source>
        <dbReference type="EMBL" id="MBN9644121.1"/>
    </source>
</evidence>
<dbReference type="Gene3D" id="1.20.1260.10">
    <property type="match status" value="1"/>
</dbReference>
<evidence type="ECO:0000256" key="1">
    <source>
        <dbReference type="ARBA" id="ARBA00022434"/>
    </source>
</evidence>
<dbReference type="CDD" id="cd01055">
    <property type="entry name" value="Nonheme_Ferritin"/>
    <property type="match status" value="1"/>
</dbReference>
<keyword evidence="3" id="KW-0560">Oxidoreductase</keyword>
<reference evidence="8" key="1">
    <citation type="submission" date="2021-03" db="EMBL/GenBank/DDBJ databases">
        <authorList>
            <person name="Sun Q."/>
        </authorList>
    </citation>
    <scope>NUCLEOTIDE SEQUENCE</scope>
    <source>
        <strain evidence="8">CCM 8862</strain>
    </source>
</reference>
<keyword evidence="9" id="KW-1185">Reference proteome</keyword>
<dbReference type="InterPro" id="IPR041719">
    <property type="entry name" value="Ferritin_prok"/>
</dbReference>
<dbReference type="Pfam" id="PF00210">
    <property type="entry name" value="Ferritin"/>
    <property type="match status" value="1"/>
</dbReference>
<evidence type="ECO:0000256" key="5">
    <source>
        <dbReference type="PIRSR" id="PIRSR601519-1"/>
    </source>
</evidence>
<comment type="caution">
    <text evidence="8">The sequence shown here is derived from an EMBL/GenBank/DDBJ whole genome shotgun (WGS) entry which is preliminary data.</text>
</comment>
<feature type="binding site" evidence="5">
    <location>
        <position position="128"/>
    </location>
    <ligand>
        <name>Fe cation</name>
        <dbReference type="ChEBI" id="CHEBI:24875"/>
        <label>1</label>
    </ligand>
</feature>
<dbReference type="InterPro" id="IPR009040">
    <property type="entry name" value="Ferritin-like_diiron"/>
</dbReference>
<protein>
    <recommendedName>
        <fullName evidence="6">Ferritin</fullName>
    </recommendedName>
</protein>
<evidence type="ECO:0000256" key="2">
    <source>
        <dbReference type="ARBA" id="ARBA00022723"/>
    </source>
</evidence>
<dbReference type="PANTHER" id="PTHR11431:SF127">
    <property type="entry name" value="BACTERIAL NON-HEME FERRITIN"/>
    <property type="match status" value="1"/>
</dbReference>
<keyword evidence="1 6" id="KW-0409">Iron storage</keyword>
<dbReference type="InterPro" id="IPR001519">
    <property type="entry name" value="Ferritin"/>
</dbReference>
<evidence type="ECO:0000313" key="9">
    <source>
        <dbReference type="Proteomes" id="UP000664332"/>
    </source>
</evidence>
<proteinExistence type="predicted"/>
<dbReference type="RefSeq" id="WP_207119058.1">
    <property type="nucleotide sequence ID" value="NZ_JAFLEQ010000008.1"/>
</dbReference>
<feature type="domain" description="Ferritin-like diiron" evidence="7">
    <location>
        <begin position="1"/>
        <end position="146"/>
    </location>
</feature>
<feature type="binding site" evidence="5">
    <location>
        <position position="51"/>
    </location>
    <ligand>
        <name>Fe cation</name>
        <dbReference type="ChEBI" id="CHEBI:24875"/>
        <label>1</label>
    </ligand>
</feature>
<sequence>MAIPEKLAIEMNKQVTAELEAALVYLQLSYILDDMGLSGMRDWMRAQSDEEMTHAAAFSQHLLDRGYMPKIREIEAIDLDIDSALGCFEASLAHEKKVSGMIRDLTALSNDERDFDSRPLLDRFLDEQIEEEASVGEIVNRLKIAGDNGSAILLLDQELGSRDSAE</sequence>
<feature type="binding site" evidence="5">
    <location>
        <position position="54"/>
    </location>
    <ligand>
        <name>Fe cation</name>
        <dbReference type="ChEBI" id="CHEBI:24875"/>
        <label>1</label>
    </ligand>
</feature>
<dbReference type="PROSITE" id="PS50905">
    <property type="entry name" value="FERRITIN_LIKE"/>
    <property type="match status" value="1"/>
</dbReference>
<dbReference type="AlphaFoldDB" id="A0A939IVD4"/>
<feature type="binding site" evidence="5">
    <location>
        <position position="18"/>
    </location>
    <ligand>
        <name>Fe cation</name>
        <dbReference type="ChEBI" id="CHEBI:24875"/>
        <label>1</label>
    </ligand>
</feature>
<dbReference type="InterPro" id="IPR012347">
    <property type="entry name" value="Ferritin-like"/>
</dbReference>
<dbReference type="GO" id="GO:0006879">
    <property type="term" value="P:intracellular iron ion homeostasis"/>
    <property type="evidence" value="ECO:0007669"/>
    <property type="project" value="UniProtKB-KW"/>
</dbReference>
<dbReference type="InterPro" id="IPR008331">
    <property type="entry name" value="Ferritin_DPS_dom"/>
</dbReference>
<organism evidence="8 9">
    <name type="scientific">Corynebacterium mendelii</name>
    <dbReference type="NCBI Taxonomy" id="2765362"/>
    <lineage>
        <taxon>Bacteria</taxon>
        <taxon>Bacillati</taxon>
        <taxon>Actinomycetota</taxon>
        <taxon>Actinomycetes</taxon>
        <taxon>Mycobacteriales</taxon>
        <taxon>Corynebacteriaceae</taxon>
        <taxon>Corynebacterium</taxon>
    </lineage>
</organism>
<dbReference type="InterPro" id="IPR009078">
    <property type="entry name" value="Ferritin-like_SF"/>
</dbReference>
<feature type="binding site" evidence="5">
    <location>
        <position position="95"/>
    </location>
    <ligand>
        <name>Fe cation</name>
        <dbReference type="ChEBI" id="CHEBI:24875"/>
        <label>1</label>
    </ligand>
</feature>
<dbReference type="GO" id="GO:0005829">
    <property type="term" value="C:cytosol"/>
    <property type="evidence" value="ECO:0007669"/>
    <property type="project" value="TreeGrafter"/>
</dbReference>
<dbReference type="GO" id="GO:0006826">
    <property type="term" value="P:iron ion transport"/>
    <property type="evidence" value="ECO:0007669"/>
    <property type="project" value="InterPro"/>
</dbReference>
<evidence type="ECO:0000256" key="4">
    <source>
        <dbReference type="ARBA" id="ARBA00023004"/>
    </source>
</evidence>
<dbReference type="EMBL" id="JAFLEQ010000008">
    <property type="protein sequence ID" value="MBN9644121.1"/>
    <property type="molecule type" value="Genomic_DNA"/>
</dbReference>
<accession>A0A939IVD4</accession>
<evidence type="ECO:0000256" key="3">
    <source>
        <dbReference type="ARBA" id="ARBA00023002"/>
    </source>
</evidence>
<dbReference type="Proteomes" id="UP000664332">
    <property type="component" value="Unassembled WGS sequence"/>
</dbReference>
<evidence type="ECO:0000256" key="6">
    <source>
        <dbReference type="RuleBase" id="RU361145"/>
    </source>
</evidence>
<dbReference type="GO" id="GO:0008198">
    <property type="term" value="F:ferrous iron binding"/>
    <property type="evidence" value="ECO:0007669"/>
    <property type="project" value="TreeGrafter"/>
</dbReference>